<keyword evidence="2" id="KW-0812">Transmembrane</keyword>
<gene>
    <name evidence="3" type="ORF">SCF082_LOCUS53268</name>
</gene>
<evidence type="ECO:0000313" key="4">
    <source>
        <dbReference type="Proteomes" id="UP001642464"/>
    </source>
</evidence>
<comment type="caution">
    <text evidence="3">The sequence shown here is derived from an EMBL/GenBank/DDBJ whole genome shotgun (WGS) entry which is preliminary data.</text>
</comment>
<feature type="transmembrane region" description="Helical" evidence="2">
    <location>
        <begin position="271"/>
        <end position="297"/>
    </location>
</feature>
<keyword evidence="2" id="KW-0472">Membrane</keyword>
<accession>A0ABP0SRK6</accession>
<reference evidence="3 4" key="1">
    <citation type="submission" date="2024-02" db="EMBL/GenBank/DDBJ databases">
        <authorList>
            <person name="Chen Y."/>
            <person name="Shah S."/>
            <person name="Dougan E. K."/>
            <person name="Thang M."/>
            <person name="Chan C."/>
        </authorList>
    </citation>
    <scope>NUCLEOTIDE SEQUENCE [LARGE SCALE GENOMIC DNA]</scope>
</reference>
<feature type="region of interest" description="Disordered" evidence="1">
    <location>
        <begin position="1"/>
        <end position="20"/>
    </location>
</feature>
<keyword evidence="2" id="KW-1133">Transmembrane helix</keyword>
<feature type="transmembrane region" description="Helical" evidence="2">
    <location>
        <begin position="164"/>
        <end position="185"/>
    </location>
</feature>
<sequence length="436" mass="48965">MAEQEEDQQKDVENGEDQNVDLRARLTDGKRKQPPICVGFIIFVLSAVLFAVLFVTMESGADGRYISSGGAGCLVWGLTFLLMGTQALAPAPPEDNAGQIEFGKFDRNRLTKLFGERPSFRRLECVLVLARAVANLTVLIYSAWRLPPRNPSIDWNLSKYCLAWLEVPVAMLFGLSTISALLRSLPPNTADRNQKLRMFSQFVYVTGRFSALSGLPYASPMKILKEVQLHHNRFLHEVALEKHQEDNCASRVSTSTEAISKMLTPWHYVKLFFRIVGFCFTSLILLVTAAIGAVLVKLSQVAFVTSRPWSQWTFYEYVQIAAFINALAGLGIDINLVGQQKVVQERYSDRIGHHVRQHREQALHNWWKDALLESLLDFHSWRFTLVVATTLSLDDCIKLKGADEAPEASGNTPTSSPLPRPEVKGKSRSYYGKDTE</sequence>
<organism evidence="3 4">
    <name type="scientific">Durusdinium trenchii</name>
    <dbReference type="NCBI Taxonomy" id="1381693"/>
    <lineage>
        <taxon>Eukaryota</taxon>
        <taxon>Sar</taxon>
        <taxon>Alveolata</taxon>
        <taxon>Dinophyceae</taxon>
        <taxon>Suessiales</taxon>
        <taxon>Symbiodiniaceae</taxon>
        <taxon>Durusdinium</taxon>
    </lineage>
</organism>
<keyword evidence="4" id="KW-1185">Reference proteome</keyword>
<feature type="transmembrane region" description="Helical" evidence="2">
    <location>
        <begin position="125"/>
        <end position="144"/>
    </location>
</feature>
<dbReference type="Proteomes" id="UP001642464">
    <property type="component" value="Unassembled WGS sequence"/>
</dbReference>
<evidence type="ECO:0000256" key="2">
    <source>
        <dbReference type="SAM" id="Phobius"/>
    </source>
</evidence>
<protein>
    <submittedName>
        <fullName evidence="3">Uncharacterized protein</fullName>
    </submittedName>
</protein>
<proteinExistence type="predicted"/>
<feature type="transmembrane region" description="Helical" evidence="2">
    <location>
        <begin position="63"/>
        <end position="83"/>
    </location>
</feature>
<feature type="transmembrane region" description="Helical" evidence="2">
    <location>
        <begin position="317"/>
        <end position="338"/>
    </location>
</feature>
<evidence type="ECO:0000313" key="3">
    <source>
        <dbReference type="EMBL" id="CAK9115044.1"/>
    </source>
</evidence>
<feature type="region of interest" description="Disordered" evidence="1">
    <location>
        <begin position="402"/>
        <end position="436"/>
    </location>
</feature>
<evidence type="ECO:0000256" key="1">
    <source>
        <dbReference type="SAM" id="MobiDB-lite"/>
    </source>
</evidence>
<feature type="compositionally biased region" description="Basic and acidic residues" evidence="1">
    <location>
        <begin position="421"/>
        <end position="436"/>
    </location>
</feature>
<name>A0ABP0SRK6_9DINO</name>
<feature type="transmembrane region" description="Helical" evidence="2">
    <location>
        <begin position="35"/>
        <end position="57"/>
    </location>
</feature>
<dbReference type="EMBL" id="CAXAMM010044528">
    <property type="protein sequence ID" value="CAK9115044.1"/>
    <property type="molecule type" value="Genomic_DNA"/>
</dbReference>